<evidence type="ECO:0000313" key="3">
    <source>
        <dbReference type="EMBL" id="MEQ2185895.1"/>
    </source>
</evidence>
<name>A0ABV0PQX8_9TELE</name>
<dbReference type="EMBL" id="JAHRIO010082348">
    <property type="protein sequence ID" value="MEQ2185895.1"/>
    <property type="molecule type" value="Genomic_DNA"/>
</dbReference>
<keyword evidence="4" id="KW-1185">Reference proteome</keyword>
<dbReference type="Proteomes" id="UP001476798">
    <property type="component" value="Unassembled WGS sequence"/>
</dbReference>
<evidence type="ECO:0000313" key="4">
    <source>
        <dbReference type="Proteomes" id="UP001476798"/>
    </source>
</evidence>
<keyword evidence="1" id="KW-1133">Transmembrane helix</keyword>
<feature type="domain" description="Potassium channel" evidence="2">
    <location>
        <begin position="10"/>
        <end position="46"/>
    </location>
</feature>
<keyword evidence="1" id="KW-0812">Transmembrane</keyword>
<dbReference type="PANTHER" id="PTHR47735">
    <property type="entry name" value="POTASSIUM VOLTAGE-GATED CHANNEL SUBFAMILY KQT MEMBER 4"/>
    <property type="match status" value="1"/>
</dbReference>
<dbReference type="Pfam" id="PF07885">
    <property type="entry name" value="Ion_trans_2"/>
    <property type="match status" value="1"/>
</dbReference>
<gene>
    <name evidence="3" type="primary">KCNQ3_2</name>
    <name evidence="3" type="ORF">GOODEAATRI_022850</name>
</gene>
<dbReference type="Gene3D" id="1.10.287.70">
    <property type="match status" value="1"/>
</dbReference>
<dbReference type="InterPro" id="IPR003937">
    <property type="entry name" value="K_chnl_volt-dep_KCNQ"/>
</dbReference>
<accession>A0ABV0PQX8</accession>
<sequence>VSPDYSPLQITLTTIGYGDKTPKTWAGRLLAGTFALIGVSFFALPAVSIFLNVELWL</sequence>
<reference evidence="3 4" key="1">
    <citation type="submission" date="2021-06" db="EMBL/GenBank/DDBJ databases">
        <authorList>
            <person name="Palmer J.M."/>
        </authorList>
    </citation>
    <scope>NUCLEOTIDE SEQUENCE [LARGE SCALE GENOMIC DNA]</scope>
    <source>
        <strain evidence="3 4">GA_2019</strain>
        <tissue evidence="3">Muscle</tissue>
    </source>
</reference>
<dbReference type="PANTHER" id="PTHR47735:SF11">
    <property type="entry name" value="POTASSIUM VOLTAGE-GATED CHANNEL SUBFAMILY KQT MEMBER 3"/>
    <property type="match status" value="1"/>
</dbReference>
<keyword evidence="1" id="KW-0472">Membrane</keyword>
<feature type="non-terminal residue" evidence="3">
    <location>
        <position position="1"/>
    </location>
</feature>
<evidence type="ECO:0000259" key="2">
    <source>
        <dbReference type="Pfam" id="PF07885"/>
    </source>
</evidence>
<feature type="transmembrane region" description="Helical" evidence="1">
    <location>
        <begin position="29"/>
        <end position="51"/>
    </location>
</feature>
<proteinExistence type="predicted"/>
<dbReference type="InterPro" id="IPR013099">
    <property type="entry name" value="K_chnl_dom"/>
</dbReference>
<comment type="caution">
    <text evidence="3">The sequence shown here is derived from an EMBL/GenBank/DDBJ whole genome shotgun (WGS) entry which is preliminary data.</text>
</comment>
<protein>
    <submittedName>
        <fullName evidence="3">Potassium voltage-gated channel subfamily KQT member 3</fullName>
    </submittedName>
</protein>
<evidence type="ECO:0000256" key="1">
    <source>
        <dbReference type="SAM" id="Phobius"/>
    </source>
</evidence>
<dbReference type="SUPFAM" id="SSF81324">
    <property type="entry name" value="Voltage-gated potassium channels"/>
    <property type="match status" value="1"/>
</dbReference>
<organism evidence="3 4">
    <name type="scientific">Goodea atripinnis</name>
    <dbReference type="NCBI Taxonomy" id="208336"/>
    <lineage>
        <taxon>Eukaryota</taxon>
        <taxon>Metazoa</taxon>
        <taxon>Chordata</taxon>
        <taxon>Craniata</taxon>
        <taxon>Vertebrata</taxon>
        <taxon>Euteleostomi</taxon>
        <taxon>Actinopterygii</taxon>
        <taxon>Neopterygii</taxon>
        <taxon>Teleostei</taxon>
        <taxon>Neoteleostei</taxon>
        <taxon>Acanthomorphata</taxon>
        <taxon>Ovalentaria</taxon>
        <taxon>Atherinomorphae</taxon>
        <taxon>Cyprinodontiformes</taxon>
        <taxon>Goodeidae</taxon>
        <taxon>Goodea</taxon>
    </lineage>
</organism>